<evidence type="ECO:0000313" key="3">
    <source>
        <dbReference type="EMBL" id="CEN29114.1"/>
    </source>
</evidence>
<dbReference type="GO" id="GO:0003676">
    <property type="term" value="F:nucleic acid binding"/>
    <property type="evidence" value="ECO:0007669"/>
    <property type="project" value="InterPro"/>
</dbReference>
<proteinExistence type="predicted"/>
<dbReference type="GO" id="GO:0004519">
    <property type="term" value="F:endonuclease activity"/>
    <property type="evidence" value="ECO:0007669"/>
    <property type="project" value="UniProtKB-KW"/>
</dbReference>
<organism evidence="3 4">
    <name type="scientific">Pseudolactococcus piscium MKFS47</name>
    <dbReference type="NCBI Taxonomy" id="297352"/>
    <lineage>
        <taxon>Bacteria</taxon>
        <taxon>Bacillati</taxon>
        <taxon>Bacillota</taxon>
        <taxon>Bacilli</taxon>
        <taxon>Lactobacillales</taxon>
        <taxon>Streptococcaceae</taxon>
        <taxon>Pseudolactococcus</taxon>
    </lineage>
</organism>
<dbReference type="AlphaFoldDB" id="A0A0D6DYQ4"/>
<name>A0A0D6DYQ4_9LACT</name>
<dbReference type="GO" id="GO:0016787">
    <property type="term" value="F:hydrolase activity"/>
    <property type="evidence" value="ECO:0007669"/>
    <property type="project" value="InterPro"/>
</dbReference>
<evidence type="ECO:0000259" key="2">
    <source>
        <dbReference type="Pfam" id="PF01223"/>
    </source>
</evidence>
<dbReference type="Proteomes" id="UP000033166">
    <property type="component" value="Chromosome I"/>
</dbReference>
<dbReference type="KEGG" id="lpk:LACPI_1914"/>
<feature type="compositionally biased region" description="Pro residues" evidence="1">
    <location>
        <begin position="292"/>
        <end position="306"/>
    </location>
</feature>
<feature type="region of interest" description="Disordered" evidence="1">
    <location>
        <begin position="276"/>
        <end position="311"/>
    </location>
</feature>
<keyword evidence="3" id="KW-0255">Endonuclease</keyword>
<feature type="domain" description="DNA/RNA non-specific endonuclease/pyrophosphatase/phosphodiesterase" evidence="2">
    <location>
        <begin position="100"/>
        <end position="264"/>
    </location>
</feature>
<protein>
    <submittedName>
        <fullName evidence="3">Putative DNA/RNA non-specific endonuclease</fullName>
    </submittedName>
</protein>
<dbReference type="Gene3D" id="3.40.570.10">
    <property type="entry name" value="Extracellular Endonuclease, subunit A"/>
    <property type="match status" value="1"/>
</dbReference>
<gene>
    <name evidence="3" type="ORF">LACPI_1914</name>
</gene>
<dbReference type="InterPro" id="IPR044929">
    <property type="entry name" value="DNA/RNA_non-sp_Endonuclease_sf"/>
</dbReference>
<dbReference type="GO" id="GO:0046872">
    <property type="term" value="F:metal ion binding"/>
    <property type="evidence" value="ECO:0007669"/>
    <property type="project" value="InterPro"/>
</dbReference>
<keyword evidence="3" id="KW-0378">Hydrolase</keyword>
<keyword evidence="3" id="KW-0540">Nuclease</keyword>
<feature type="compositionally biased region" description="Polar residues" evidence="1">
    <location>
        <begin position="276"/>
        <end position="288"/>
    </location>
</feature>
<dbReference type="RefSeq" id="WP_050703037.1">
    <property type="nucleotide sequence ID" value="NZ_LN774769.1"/>
</dbReference>
<dbReference type="HOGENOM" id="CLU_052489_0_0_9"/>
<evidence type="ECO:0000256" key="1">
    <source>
        <dbReference type="SAM" id="MobiDB-lite"/>
    </source>
</evidence>
<feature type="region of interest" description="Disordered" evidence="1">
    <location>
        <begin position="357"/>
        <end position="377"/>
    </location>
</feature>
<sequence>MLKTLKREVITPKPAHRKWQLLGMMSIILVSFALSSEHAGAKTKSKPSKPATVVQIVAKEEILPKLITYTTEKSPGPTENYYWDNGPAQLSDFETLKTGESKFSSDDKGRSSSARAILTYDQYKASKGARQGKPLDPPNWPATNPKVAITFSLTGKTYHGYQFNRSHSIADSLLGKAAYTSNYNFTTGTRTQNVGANQDGGMRYAEALVEKYWRSHKKTKATVSYQTTPLYQENETVPRGSVVDIKSSDGKLNTEIVVINSAEGLSIDYQATSPVAAATSSEAPSQANAQPDPTPQPTPAPDPTPAPEQVAPAAVPDTAYTVNGQWSLAAPGMVFISNANKYYSQVTNPANYRYAPQSEADASGATRAARGNQYARP</sequence>
<reference evidence="4" key="1">
    <citation type="submission" date="2015-01" db="EMBL/GenBank/DDBJ databases">
        <authorList>
            <person name="Andreevskaya M."/>
        </authorList>
    </citation>
    <scope>NUCLEOTIDE SEQUENCE [LARGE SCALE GENOMIC DNA]</scope>
    <source>
        <strain evidence="4">MKFS47</strain>
    </source>
</reference>
<dbReference type="Pfam" id="PF01223">
    <property type="entry name" value="Endonuclease_NS"/>
    <property type="match status" value="1"/>
</dbReference>
<evidence type="ECO:0000313" key="4">
    <source>
        <dbReference type="Proteomes" id="UP000033166"/>
    </source>
</evidence>
<dbReference type="InterPro" id="IPR001604">
    <property type="entry name" value="Endo_G_ENPP1-like_dom"/>
</dbReference>
<dbReference type="EMBL" id="LN774769">
    <property type="protein sequence ID" value="CEN29114.1"/>
    <property type="molecule type" value="Genomic_DNA"/>
</dbReference>
<accession>A0A0D6DYQ4</accession>